<dbReference type="AlphaFoldDB" id="T1EK80"/>
<keyword evidence="3" id="KW-0862">Zinc</keyword>
<proteinExistence type="predicted"/>
<evidence type="ECO:0000256" key="3">
    <source>
        <dbReference type="ARBA" id="ARBA00022833"/>
    </source>
</evidence>
<dbReference type="CTD" id="20196980"/>
<dbReference type="OrthoDB" id="5771769at2759"/>
<dbReference type="GO" id="GO:0043565">
    <property type="term" value="F:sequence-specific DNA binding"/>
    <property type="evidence" value="ECO:0007669"/>
    <property type="project" value="InterPro"/>
</dbReference>
<dbReference type="GO" id="GO:0008270">
    <property type="term" value="F:zinc ion binding"/>
    <property type="evidence" value="ECO:0007669"/>
    <property type="project" value="UniProtKB-KW"/>
</dbReference>
<evidence type="ECO:0000313" key="10">
    <source>
        <dbReference type="EMBL" id="ESN97881.1"/>
    </source>
</evidence>
<dbReference type="PROSITE" id="PS51030">
    <property type="entry name" value="NUCLEAR_REC_DBD_2"/>
    <property type="match status" value="1"/>
</dbReference>
<dbReference type="SUPFAM" id="SSF57716">
    <property type="entry name" value="Glucocorticoid receptor-like (DNA-binding domain)"/>
    <property type="match status" value="1"/>
</dbReference>
<accession>T1EK80</accession>
<dbReference type="InParanoid" id="T1EK80"/>
<name>T1EK80_HELRO</name>
<dbReference type="STRING" id="6412.T1EK80"/>
<dbReference type="RefSeq" id="XP_009023958.1">
    <property type="nucleotide sequence ID" value="XM_009025710.1"/>
</dbReference>
<organism evidence="11 12">
    <name type="scientific">Helobdella robusta</name>
    <name type="common">Californian leech</name>
    <dbReference type="NCBI Taxonomy" id="6412"/>
    <lineage>
        <taxon>Eukaryota</taxon>
        <taxon>Metazoa</taxon>
        <taxon>Spiralia</taxon>
        <taxon>Lophotrochozoa</taxon>
        <taxon>Annelida</taxon>
        <taxon>Clitellata</taxon>
        <taxon>Hirudinea</taxon>
        <taxon>Rhynchobdellida</taxon>
        <taxon>Glossiphoniidae</taxon>
        <taxon>Helobdella</taxon>
    </lineage>
</organism>
<keyword evidence="4" id="KW-0805">Transcription regulation</keyword>
<dbReference type="GO" id="GO:0003700">
    <property type="term" value="F:DNA-binding transcription factor activity"/>
    <property type="evidence" value="ECO:0007669"/>
    <property type="project" value="InterPro"/>
</dbReference>
<keyword evidence="8" id="KW-0539">Nucleus</keyword>
<evidence type="ECO:0000256" key="4">
    <source>
        <dbReference type="ARBA" id="ARBA00023015"/>
    </source>
</evidence>
<dbReference type="GeneID" id="20196980"/>
<dbReference type="EnsemblMetazoa" id="HelroT148423">
    <property type="protein sequence ID" value="HelroP148423"/>
    <property type="gene ID" value="HelroG148423"/>
</dbReference>
<dbReference type="EMBL" id="AMQM01006092">
    <property type="status" value="NOT_ANNOTATED_CDS"/>
    <property type="molecule type" value="Genomic_DNA"/>
</dbReference>
<evidence type="ECO:0000256" key="7">
    <source>
        <dbReference type="ARBA" id="ARBA00023170"/>
    </source>
</evidence>
<reference evidence="10 12" key="2">
    <citation type="journal article" date="2013" name="Nature">
        <title>Insights into bilaterian evolution from three spiralian genomes.</title>
        <authorList>
            <person name="Simakov O."/>
            <person name="Marletaz F."/>
            <person name="Cho S.J."/>
            <person name="Edsinger-Gonzales E."/>
            <person name="Havlak P."/>
            <person name="Hellsten U."/>
            <person name="Kuo D.H."/>
            <person name="Larsson T."/>
            <person name="Lv J."/>
            <person name="Arendt D."/>
            <person name="Savage R."/>
            <person name="Osoegawa K."/>
            <person name="de Jong P."/>
            <person name="Grimwood J."/>
            <person name="Chapman J.A."/>
            <person name="Shapiro H."/>
            <person name="Aerts A."/>
            <person name="Otillar R.P."/>
            <person name="Terry A.Y."/>
            <person name="Boore J.L."/>
            <person name="Grigoriev I.V."/>
            <person name="Lindberg D.R."/>
            <person name="Seaver E.C."/>
            <person name="Weisblat D.A."/>
            <person name="Putnam N.H."/>
            <person name="Rokhsar D.S."/>
        </authorList>
    </citation>
    <scope>NUCLEOTIDE SEQUENCE</scope>
</reference>
<evidence type="ECO:0000313" key="12">
    <source>
        <dbReference type="Proteomes" id="UP000015101"/>
    </source>
</evidence>
<dbReference type="eggNOG" id="KOG3575">
    <property type="taxonomic scope" value="Eukaryota"/>
</dbReference>
<dbReference type="SMART" id="SM00399">
    <property type="entry name" value="ZnF_C4"/>
    <property type="match status" value="1"/>
</dbReference>
<keyword evidence="6" id="KW-0804">Transcription</keyword>
<protein>
    <recommendedName>
        <fullName evidence="9">Nuclear receptor domain-containing protein</fullName>
    </recommendedName>
</protein>
<dbReference type="Proteomes" id="UP000015101">
    <property type="component" value="Unassembled WGS sequence"/>
</dbReference>
<evidence type="ECO:0000313" key="11">
    <source>
        <dbReference type="EnsemblMetazoa" id="HelroP148423"/>
    </source>
</evidence>
<dbReference type="InterPro" id="IPR050274">
    <property type="entry name" value="Nuclear_hormone_rcpt_NR2"/>
</dbReference>
<evidence type="ECO:0000256" key="8">
    <source>
        <dbReference type="ARBA" id="ARBA00023242"/>
    </source>
</evidence>
<evidence type="ECO:0000259" key="9">
    <source>
        <dbReference type="PROSITE" id="PS51030"/>
    </source>
</evidence>
<dbReference type="Gene3D" id="3.30.50.10">
    <property type="entry name" value="Erythroid Transcription Factor GATA-1, subunit A"/>
    <property type="match status" value="1"/>
</dbReference>
<dbReference type="PRINTS" id="PR00047">
    <property type="entry name" value="STROIDFINGER"/>
</dbReference>
<sequence>CAVCGDRSYGKHYGAFCCDGCSCFFKRSIRKNAIYMCIGNGHCEVDKARRNWCPRCRLIKCLQVNM</sequence>
<evidence type="ECO:0000256" key="1">
    <source>
        <dbReference type="ARBA" id="ARBA00022723"/>
    </source>
</evidence>
<evidence type="ECO:0000256" key="6">
    <source>
        <dbReference type="ARBA" id="ARBA00023163"/>
    </source>
</evidence>
<dbReference type="PANTHER" id="PTHR24083">
    <property type="entry name" value="NUCLEAR HORMONE RECEPTOR"/>
    <property type="match status" value="1"/>
</dbReference>
<evidence type="ECO:0000256" key="5">
    <source>
        <dbReference type="ARBA" id="ARBA00023125"/>
    </source>
</evidence>
<keyword evidence="7" id="KW-0675">Receptor</keyword>
<dbReference type="EMBL" id="AMQM01006093">
    <property type="status" value="NOT_ANNOTATED_CDS"/>
    <property type="molecule type" value="Genomic_DNA"/>
</dbReference>
<dbReference type="EMBL" id="KB097269">
    <property type="protein sequence ID" value="ESN97881.1"/>
    <property type="molecule type" value="Genomic_DNA"/>
</dbReference>
<dbReference type="PROSITE" id="PS00031">
    <property type="entry name" value="NUCLEAR_REC_DBD_1"/>
    <property type="match status" value="1"/>
</dbReference>
<dbReference type="InterPro" id="IPR013088">
    <property type="entry name" value="Znf_NHR/GATA"/>
</dbReference>
<keyword evidence="2" id="KW-0863">Zinc-finger</keyword>
<feature type="domain" description="Nuclear receptor" evidence="9">
    <location>
        <begin position="1"/>
        <end position="66"/>
    </location>
</feature>
<dbReference type="KEGG" id="hro:HELRODRAFT_148423"/>
<evidence type="ECO:0000256" key="2">
    <source>
        <dbReference type="ARBA" id="ARBA00022771"/>
    </source>
</evidence>
<dbReference type="InterPro" id="IPR001628">
    <property type="entry name" value="Znf_hrmn_rcpt"/>
</dbReference>
<gene>
    <name evidence="11" type="primary">20196980</name>
    <name evidence="10" type="ORF">HELRODRAFT_148423</name>
</gene>
<keyword evidence="5" id="KW-0238">DNA-binding</keyword>
<dbReference type="Pfam" id="PF00105">
    <property type="entry name" value="zf-C4"/>
    <property type="match status" value="1"/>
</dbReference>
<dbReference type="HOGENOM" id="CLU_122099_0_1_1"/>
<reference evidence="12" key="1">
    <citation type="submission" date="2012-12" db="EMBL/GenBank/DDBJ databases">
        <authorList>
            <person name="Hellsten U."/>
            <person name="Grimwood J."/>
            <person name="Chapman J.A."/>
            <person name="Shapiro H."/>
            <person name="Aerts A."/>
            <person name="Otillar R.P."/>
            <person name="Terry A.Y."/>
            <person name="Boore J.L."/>
            <person name="Simakov O."/>
            <person name="Marletaz F."/>
            <person name="Cho S.-J."/>
            <person name="Edsinger-Gonzales E."/>
            <person name="Havlak P."/>
            <person name="Kuo D.-H."/>
            <person name="Larsson T."/>
            <person name="Lv J."/>
            <person name="Arendt D."/>
            <person name="Savage R."/>
            <person name="Osoegawa K."/>
            <person name="de Jong P."/>
            <person name="Lindberg D.R."/>
            <person name="Seaver E.C."/>
            <person name="Weisblat D.A."/>
            <person name="Putnam N.H."/>
            <person name="Grigoriev I.V."/>
            <person name="Rokhsar D.S."/>
        </authorList>
    </citation>
    <scope>NUCLEOTIDE SEQUENCE</scope>
</reference>
<keyword evidence="1" id="KW-0479">Metal-binding</keyword>
<keyword evidence="12" id="KW-1185">Reference proteome</keyword>
<reference evidence="11" key="3">
    <citation type="submission" date="2015-06" db="UniProtKB">
        <authorList>
            <consortium name="EnsemblMetazoa"/>
        </authorList>
    </citation>
    <scope>IDENTIFICATION</scope>
</reference>
<dbReference type="OMA" id="CEVDKAR"/>